<gene>
    <name evidence="1" type="ORF">UFOVP463_42</name>
</gene>
<accession>A0A6J5MFA6</accession>
<proteinExistence type="predicted"/>
<reference evidence="1" key="1">
    <citation type="submission" date="2020-04" db="EMBL/GenBank/DDBJ databases">
        <authorList>
            <person name="Chiriac C."/>
            <person name="Salcher M."/>
            <person name="Ghai R."/>
            <person name="Kavagutti S V."/>
        </authorList>
    </citation>
    <scope>NUCLEOTIDE SEQUENCE</scope>
</reference>
<name>A0A6J5MFA6_9CAUD</name>
<evidence type="ECO:0008006" key="2">
    <source>
        <dbReference type="Google" id="ProtNLM"/>
    </source>
</evidence>
<protein>
    <recommendedName>
        <fullName evidence="2">Phage protein</fullName>
    </recommendedName>
</protein>
<dbReference type="EMBL" id="LR796433">
    <property type="protein sequence ID" value="CAB4144507.1"/>
    <property type="molecule type" value="Genomic_DNA"/>
</dbReference>
<evidence type="ECO:0000313" key="1">
    <source>
        <dbReference type="EMBL" id="CAB4144507.1"/>
    </source>
</evidence>
<sequence>MKYEKIGQVITQINAVIGKQETKVQKKLFKFGEKLKPYQETYVNKVEELRLDNAATDDKGVLKVDEKGEYKFTKDGLKKLREDIKKLNESEFDFTPIEVLNPKGLEEFHFLKDWVNGVTFDEQEIEEEL</sequence>
<organism evidence="1">
    <name type="scientific">uncultured Caudovirales phage</name>
    <dbReference type="NCBI Taxonomy" id="2100421"/>
    <lineage>
        <taxon>Viruses</taxon>
        <taxon>Duplodnaviria</taxon>
        <taxon>Heunggongvirae</taxon>
        <taxon>Uroviricota</taxon>
        <taxon>Caudoviricetes</taxon>
        <taxon>Peduoviridae</taxon>
        <taxon>Maltschvirus</taxon>
        <taxon>Maltschvirus maltsch</taxon>
    </lineage>
</organism>